<comment type="catalytic activity">
    <reaction evidence="2">
        <text>2 GTP = 3',3'-c-di-GMP + 2 diphosphate</text>
        <dbReference type="Rhea" id="RHEA:24898"/>
        <dbReference type="ChEBI" id="CHEBI:33019"/>
        <dbReference type="ChEBI" id="CHEBI:37565"/>
        <dbReference type="ChEBI" id="CHEBI:58805"/>
        <dbReference type="EC" id="2.7.7.65"/>
    </reaction>
</comment>
<evidence type="ECO:0000313" key="4">
    <source>
        <dbReference type="EMBL" id="MBW9066097.1"/>
    </source>
</evidence>
<dbReference type="InterPro" id="IPR000160">
    <property type="entry name" value="GGDEF_dom"/>
</dbReference>
<evidence type="ECO:0000256" key="2">
    <source>
        <dbReference type="ARBA" id="ARBA00034247"/>
    </source>
</evidence>
<organism evidence="4 5">
    <name type="scientific">Rhizobium herbae</name>
    <dbReference type="NCBI Taxonomy" id="508661"/>
    <lineage>
        <taxon>Bacteria</taxon>
        <taxon>Pseudomonadati</taxon>
        <taxon>Pseudomonadota</taxon>
        <taxon>Alphaproteobacteria</taxon>
        <taxon>Hyphomicrobiales</taxon>
        <taxon>Rhizobiaceae</taxon>
        <taxon>Rhizobium/Agrobacterium group</taxon>
        <taxon>Rhizobium</taxon>
    </lineage>
</organism>
<dbReference type="CDD" id="cd01949">
    <property type="entry name" value="GGDEF"/>
    <property type="match status" value="1"/>
</dbReference>
<dbReference type="PROSITE" id="PS50887">
    <property type="entry name" value="GGDEF"/>
    <property type="match status" value="1"/>
</dbReference>
<comment type="caution">
    <text evidence="4">The sequence shown here is derived from an EMBL/GenBank/DDBJ whole genome shotgun (WGS) entry which is preliminary data.</text>
</comment>
<reference evidence="4 5" key="1">
    <citation type="journal article" date="2021" name="MBio">
        <title>Poor Competitiveness of Bradyrhizobium in Pigeon Pea Root Colonization in Indian Soils.</title>
        <authorList>
            <person name="Chalasani D."/>
            <person name="Basu A."/>
            <person name="Pullabhotla S.V.S.R.N."/>
            <person name="Jorrin B."/>
            <person name="Neal A.L."/>
            <person name="Poole P.S."/>
            <person name="Podile A.R."/>
            <person name="Tkacz A."/>
        </authorList>
    </citation>
    <scope>NUCLEOTIDE SEQUENCE [LARGE SCALE GENOMIC DNA]</scope>
    <source>
        <strain evidence="4 5">HU44</strain>
    </source>
</reference>
<evidence type="ECO:0000256" key="1">
    <source>
        <dbReference type="ARBA" id="ARBA00012528"/>
    </source>
</evidence>
<dbReference type="EC" id="2.7.7.65" evidence="1"/>
<dbReference type="InterPro" id="IPR043128">
    <property type="entry name" value="Rev_trsase/Diguanyl_cyclase"/>
</dbReference>
<dbReference type="NCBIfam" id="TIGR00254">
    <property type="entry name" value="GGDEF"/>
    <property type="match status" value="1"/>
</dbReference>
<dbReference type="SMART" id="SM00267">
    <property type="entry name" value="GGDEF"/>
    <property type="match status" value="1"/>
</dbReference>
<evidence type="ECO:0000313" key="5">
    <source>
        <dbReference type="Proteomes" id="UP000757604"/>
    </source>
</evidence>
<dbReference type="InterPro" id="IPR050469">
    <property type="entry name" value="Diguanylate_Cyclase"/>
</dbReference>
<dbReference type="Pfam" id="PF00990">
    <property type="entry name" value="GGDEF"/>
    <property type="match status" value="1"/>
</dbReference>
<protein>
    <recommendedName>
        <fullName evidence="1">diguanylate cyclase</fullName>
        <ecNumber evidence="1">2.7.7.65</ecNumber>
    </recommendedName>
</protein>
<dbReference type="Gene3D" id="3.30.70.270">
    <property type="match status" value="1"/>
</dbReference>
<keyword evidence="5" id="KW-1185">Reference proteome</keyword>
<proteinExistence type="predicted"/>
<dbReference type="Proteomes" id="UP000757604">
    <property type="component" value="Unassembled WGS sequence"/>
</dbReference>
<evidence type="ECO:0000259" key="3">
    <source>
        <dbReference type="PROSITE" id="PS50887"/>
    </source>
</evidence>
<dbReference type="InterPro" id="IPR029787">
    <property type="entry name" value="Nucleotide_cyclase"/>
</dbReference>
<gene>
    <name evidence="4" type="ORF">JNB71_22575</name>
</gene>
<dbReference type="PANTHER" id="PTHR45138:SF9">
    <property type="entry name" value="DIGUANYLATE CYCLASE DGCM-RELATED"/>
    <property type="match status" value="1"/>
</dbReference>
<dbReference type="PANTHER" id="PTHR45138">
    <property type="entry name" value="REGULATORY COMPONENTS OF SENSORY TRANSDUCTION SYSTEM"/>
    <property type="match status" value="1"/>
</dbReference>
<feature type="domain" description="GGDEF" evidence="3">
    <location>
        <begin position="211"/>
        <end position="346"/>
    </location>
</feature>
<accession>A0ABS7HFN2</accession>
<name>A0ABS7HFN2_9HYPH</name>
<dbReference type="EMBL" id="JAEUAO010000007">
    <property type="protein sequence ID" value="MBW9066097.1"/>
    <property type="molecule type" value="Genomic_DNA"/>
</dbReference>
<dbReference type="SUPFAM" id="SSF55073">
    <property type="entry name" value="Nucleotide cyclase"/>
    <property type="match status" value="1"/>
</dbReference>
<sequence length="361" mass="38446">MVDDFQHDGHGHAAQNAAILLRVAQTMAKLGVAAFPRNYELFYEALSGRNPALTRDVAALGSYPVQSRIEEIGVKFHLSGFAPIATDVIRTEAARTISAVNQRLNNNIARTEGFAALLRQFIARLETDPVAGMSDFSADAGRMRDAVAAFEREERAFAVSMNETVAELGGIASDIEAMRKTSTRDATTGLANRVAFSARLAALYDDGSAAGPAALALVKVEGLRDLCESHGAAIAEKALKKLAPVFRKSVKKNDFVARIGADEFAFIFHDVSTDNAEAIAQRIRACVEAVQITLPNRTFTSKTLSLSAGIAMTPIASGSADLITQAELALHAVRVGGNRGVLVFSAAIGSRATKTYTRHVA</sequence>
<dbReference type="RefSeq" id="WP_220374030.1">
    <property type="nucleotide sequence ID" value="NZ_JAEUAO010000007.1"/>
</dbReference>